<feature type="non-terminal residue" evidence="1">
    <location>
        <position position="1"/>
    </location>
</feature>
<accession>A0AAN4Z4Z4</accession>
<evidence type="ECO:0008006" key="3">
    <source>
        <dbReference type="Google" id="ProtNLM"/>
    </source>
</evidence>
<dbReference type="SUPFAM" id="SSF81383">
    <property type="entry name" value="F-box domain"/>
    <property type="match status" value="1"/>
</dbReference>
<dbReference type="InterPro" id="IPR036047">
    <property type="entry name" value="F-box-like_dom_sf"/>
</dbReference>
<protein>
    <recommendedName>
        <fullName evidence="3">F-box domain-containing protein</fullName>
    </recommendedName>
</protein>
<sequence length="183" mass="21053">RALVFNGVECCIAIVTIQFPILDLPNEIISKIFPLLHMKDRLRARVNRRLNMIEVESKYHVNALYISEVSEWKDNSSLLSIKMYSKVFYSTDDGISAFDCIRKIFQNTSIGSLPVALEACGSLYRDFYNIIKEFKNIGHLTINFKKELFMTDSQFFDLAKSCEVLCLYRASGITADALHKLYQ</sequence>
<keyword evidence="2" id="KW-1185">Reference proteome</keyword>
<evidence type="ECO:0000313" key="1">
    <source>
        <dbReference type="EMBL" id="GMR31437.1"/>
    </source>
</evidence>
<evidence type="ECO:0000313" key="2">
    <source>
        <dbReference type="Proteomes" id="UP001328107"/>
    </source>
</evidence>
<feature type="non-terminal residue" evidence="1">
    <location>
        <position position="183"/>
    </location>
</feature>
<organism evidence="1 2">
    <name type="scientific">Pristionchus mayeri</name>
    <dbReference type="NCBI Taxonomy" id="1317129"/>
    <lineage>
        <taxon>Eukaryota</taxon>
        <taxon>Metazoa</taxon>
        <taxon>Ecdysozoa</taxon>
        <taxon>Nematoda</taxon>
        <taxon>Chromadorea</taxon>
        <taxon>Rhabditida</taxon>
        <taxon>Rhabditina</taxon>
        <taxon>Diplogasteromorpha</taxon>
        <taxon>Diplogasteroidea</taxon>
        <taxon>Neodiplogasteridae</taxon>
        <taxon>Pristionchus</taxon>
    </lineage>
</organism>
<name>A0AAN4Z4Z4_9BILA</name>
<gene>
    <name evidence="1" type="ORF">PMAYCL1PPCAC_01632</name>
</gene>
<reference evidence="2" key="1">
    <citation type="submission" date="2022-10" db="EMBL/GenBank/DDBJ databases">
        <title>Genome assembly of Pristionchus species.</title>
        <authorList>
            <person name="Yoshida K."/>
            <person name="Sommer R.J."/>
        </authorList>
    </citation>
    <scope>NUCLEOTIDE SEQUENCE [LARGE SCALE GENOMIC DNA]</scope>
    <source>
        <strain evidence="2">RS5460</strain>
    </source>
</reference>
<dbReference type="CDD" id="cd09917">
    <property type="entry name" value="F-box_SF"/>
    <property type="match status" value="1"/>
</dbReference>
<dbReference type="EMBL" id="BTRK01000001">
    <property type="protein sequence ID" value="GMR31437.1"/>
    <property type="molecule type" value="Genomic_DNA"/>
</dbReference>
<comment type="caution">
    <text evidence="1">The sequence shown here is derived from an EMBL/GenBank/DDBJ whole genome shotgun (WGS) entry which is preliminary data.</text>
</comment>
<proteinExistence type="predicted"/>
<dbReference type="Proteomes" id="UP001328107">
    <property type="component" value="Unassembled WGS sequence"/>
</dbReference>
<dbReference type="AlphaFoldDB" id="A0AAN4Z4Z4"/>